<name>A0A347VMT4_9HELI</name>
<accession>A0A347VMT4</accession>
<dbReference type="EMBL" id="QBIU01000001">
    <property type="protein sequence ID" value="MWV69963.1"/>
    <property type="molecule type" value="Genomic_DNA"/>
</dbReference>
<evidence type="ECO:0000256" key="6">
    <source>
        <dbReference type="ARBA" id="ARBA00023002"/>
    </source>
</evidence>
<evidence type="ECO:0000313" key="12">
    <source>
        <dbReference type="EMBL" id="TLD92394.1"/>
    </source>
</evidence>
<dbReference type="InterPro" id="IPR009056">
    <property type="entry name" value="Cyt_c-like_dom"/>
</dbReference>
<keyword evidence="13" id="KW-1185">Reference proteome</keyword>
<keyword evidence="2 8" id="KW-0349">Heme</keyword>
<gene>
    <name evidence="11" type="ORF">DCO61_08105</name>
    <name evidence="12" type="ORF">LS64_010240</name>
</gene>
<dbReference type="Pfam" id="PF03150">
    <property type="entry name" value="CCP_MauG"/>
    <property type="match status" value="1"/>
</dbReference>
<comment type="caution">
    <text evidence="12">The sequence shown here is derived from an EMBL/GenBank/DDBJ whole genome shotgun (WGS) entry which is preliminary data.</text>
</comment>
<keyword evidence="4" id="KW-0732">Signal</keyword>
<dbReference type="InterPro" id="IPR004852">
    <property type="entry name" value="Di-haem_cyt_c_peroxidsae"/>
</dbReference>
<dbReference type="InterPro" id="IPR051395">
    <property type="entry name" value="Cytochrome_c_Peroxidase/MauG"/>
</dbReference>
<evidence type="ECO:0000313" key="11">
    <source>
        <dbReference type="EMBL" id="MWV69963.1"/>
    </source>
</evidence>
<reference evidence="12 13" key="1">
    <citation type="journal article" date="2014" name="Genome Announc.">
        <title>Draft genome sequences of eight enterohepatic helicobacter species isolated from both laboratory and wild rodents.</title>
        <authorList>
            <person name="Sheh A."/>
            <person name="Shen Z."/>
            <person name="Fox J.G."/>
        </authorList>
    </citation>
    <scope>NUCLEOTIDE SEQUENCE [LARGE SCALE GENOMIC DNA]</scope>
    <source>
        <strain evidence="12 13">MIT 97-6194</strain>
    </source>
</reference>
<comment type="subcellular location">
    <subcellularLocation>
        <location evidence="1">Periplasm</location>
    </subcellularLocation>
</comment>
<dbReference type="InterPro" id="IPR036909">
    <property type="entry name" value="Cyt_c-like_dom_sf"/>
</dbReference>
<dbReference type="Proteomes" id="UP000477070">
    <property type="component" value="Unassembled WGS sequence"/>
</dbReference>
<dbReference type="GO" id="GO:0046872">
    <property type="term" value="F:metal ion binding"/>
    <property type="evidence" value="ECO:0007669"/>
    <property type="project" value="UniProtKB-KW"/>
</dbReference>
<dbReference type="PIRSF" id="PIRSF000294">
    <property type="entry name" value="Cytochrome-c_peroxidase"/>
    <property type="match status" value="1"/>
</dbReference>
<protein>
    <submittedName>
        <fullName evidence="12">Cytochrome-c peroxidase</fullName>
    </submittedName>
</protein>
<keyword evidence="5" id="KW-0574">Periplasm</keyword>
<keyword evidence="12" id="KW-0575">Peroxidase</keyword>
<reference evidence="11 14" key="4">
    <citation type="submission" date="2019-12" db="EMBL/GenBank/DDBJ databases">
        <title>Multi-Generational Helicobacter saguini Isolates.</title>
        <authorList>
            <person name="Mannion A."/>
            <person name="Shen Z."/>
            <person name="Fox J.G."/>
        </authorList>
    </citation>
    <scope>NUCLEOTIDE SEQUENCE [LARGE SCALE GENOMIC DNA]</scope>
    <source>
        <strain evidence="11">16-048</strain>
        <strain evidence="14">16-048 (F4)</strain>
    </source>
</reference>
<evidence type="ECO:0000313" key="14">
    <source>
        <dbReference type="Proteomes" id="UP000477070"/>
    </source>
</evidence>
<reference evidence="12" key="3">
    <citation type="submission" date="2018-04" db="EMBL/GenBank/DDBJ databases">
        <authorList>
            <person name="Sheh A."/>
            <person name="Shen Z."/>
            <person name="Mannion A.J."/>
            <person name="Fox J.G."/>
        </authorList>
    </citation>
    <scope>NUCLEOTIDE SEQUENCE</scope>
    <source>
        <strain evidence="12">MIT 97-6194</strain>
    </source>
</reference>
<evidence type="ECO:0000256" key="3">
    <source>
        <dbReference type="ARBA" id="ARBA00022723"/>
    </source>
</evidence>
<keyword evidence="3 9" id="KW-0479">Metal-binding</keyword>
<evidence type="ECO:0000313" key="13">
    <source>
        <dbReference type="Proteomes" id="UP000029714"/>
    </source>
</evidence>
<dbReference type="EMBL" id="JRMP02000020">
    <property type="protein sequence ID" value="TLD92394.1"/>
    <property type="molecule type" value="Genomic_DNA"/>
</dbReference>
<feature type="binding site" description="covalent" evidence="8">
    <location>
        <position position="275"/>
    </location>
    <ligand>
        <name>heme c</name>
        <dbReference type="ChEBI" id="CHEBI:61717"/>
        <label>2</label>
    </ligand>
</feature>
<dbReference type="SUPFAM" id="SSF46626">
    <property type="entry name" value="Cytochrome c"/>
    <property type="match status" value="2"/>
</dbReference>
<keyword evidence="7 9" id="KW-0408">Iron</keyword>
<feature type="domain" description="Cytochrome c" evidence="10">
    <location>
        <begin position="257"/>
        <end position="392"/>
    </location>
</feature>
<proteinExistence type="predicted"/>
<dbReference type="OrthoDB" id="9805202at2"/>
<feature type="binding site" description="axial binding residue" evidence="9">
    <location>
        <position position="64"/>
    </location>
    <ligand>
        <name>heme c</name>
        <dbReference type="ChEBI" id="CHEBI:61717"/>
        <label>1</label>
    </ligand>
    <ligandPart>
        <name>Fe</name>
        <dbReference type="ChEBI" id="CHEBI:18248"/>
    </ligandPart>
</feature>
<dbReference type="AlphaFoldDB" id="A0A347VMT4"/>
<sequence length="392" mass="43758">MQPLPQSPQIQQNSKDNTFSQEKAALGKLLFFERRLSKSQQIACASCHNAELAFGDGLSTSFGHNRAKGRRNSPNIALSSFFEPLFWDGRADSLESQALMPITDPLEMANDLDSMVETLQNTPQYYAFFILAFGDSALKSNIIKYYPTLFELDSKKVIESRTLKNGELAYKNLDSINLESVITKATQKITLMQNPNIDSMPFLTPKMPLNKTLESTAKSLINAENIAKAIATFERTLTPKNTRFNAFLQGNKNALSDKEIYGLHIFRTSGRCMNCHYGAALSDGKFHNIGLSFYGRKLQDLGRYEITRDPSDVGAFKTPSLIQVAKSAPYMHNGIFPHLAGVLNMYNAGFPFVLPKEIDKNDPLIPHTTPLIKPLNLTKDELSALESFLKTL</sequence>
<evidence type="ECO:0000256" key="4">
    <source>
        <dbReference type="ARBA" id="ARBA00022729"/>
    </source>
</evidence>
<feature type="binding site" description="covalent" evidence="8">
    <location>
        <position position="44"/>
    </location>
    <ligand>
        <name>heme c</name>
        <dbReference type="ChEBI" id="CHEBI:61717"/>
        <label>1</label>
    </ligand>
</feature>
<dbReference type="Gene3D" id="1.10.760.10">
    <property type="entry name" value="Cytochrome c-like domain"/>
    <property type="match status" value="2"/>
</dbReference>
<feature type="domain" description="Cytochrome c" evidence="10">
    <location>
        <begin position="22"/>
        <end position="123"/>
    </location>
</feature>
<evidence type="ECO:0000256" key="7">
    <source>
        <dbReference type="ARBA" id="ARBA00023004"/>
    </source>
</evidence>
<dbReference type="GO" id="GO:0004130">
    <property type="term" value="F:cytochrome-c peroxidase activity"/>
    <property type="evidence" value="ECO:0007669"/>
    <property type="project" value="TreeGrafter"/>
</dbReference>
<dbReference type="PANTHER" id="PTHR30600">
    <property type="entry name" value="CYTOCHROME C PEROXIDASE-RELATED"/>
    <property type="match status" value="1"/>
</dbReference>
<evidence type="ECO:0000259" key="10">
    <source>
        <dbReference type="PROSITE" id="PS51007"/>
    </source>
</evidence>
<reference evidence="12 13" key="2">
    <citation type="journal article" date="2016" name="Infect. Immun.">
        <title>Helicobacter saguini, a Novel Helicobacter Isolated from Cotton-Top Tamarins with Ulcerative Colitis, Has Proinflammatory Properties and Induces Typhlocolitis and Dysplasia in Gnotobiotic IL-10-/- Mice.</title>
        <authorList>
            <person name="Shen Z."/>
            <person name="Mannion A."/>
            <person name="Whary M.T."/>
            <person name="Muthupalani S."/>
            <person name="Sheh A."/>
            <person name="Feng Y."/>
            <person name="Gong G."/>
            <person name="Vandamme P."/>
            <person name="Holcombe H.R."/>
            <person name="Paster B.J."/>
            <person name="Fox J.G."/>
        </authorList>
    </citation>
    <scope>NUCLEOTIDE SEQUENCE [LARGE SCALE GENOMIC DNA]</scope>
    <source>
        <strain evidence="12 13">MIT 97-6194</strain>
    </source>
</reference>
<dbReference type="PANTHER" id="PTHR30600:SF10">
    <property type="entry name" value="BLL6722 PROTEIN"/>
    <property type="match status" value="1"/>
</dbReference>
<comment type="PTM">
    <text evidence="8">Binds 2 heme groups per subunit.</text>
</comment>
<feature type="binding site" description="axial binding residue" evidence="9">
    <location>
        <position position="276"/>
    </location>
    <ligand>
        <name>heme c</name>
        <dbReference type="ChEBI" id="CHEBI:61717"/>
        <label>2</label>
    </ligand>
    <ligandPart>
        <name>Fe</name>
        <dbReference type="ChEBI" id="CHEBI:18248"/>
    </ligandPart>
</feature>
<dbReference type="PROSITE" id="PS51007">
    <property type="entry name" value="CYTC"/>
    <property type="match status" value="2"/>
</dbReference>
<dbReference type="GO" id="GO:0020037">
    <property type="term" value="F:heme binding"/>
    <property type="evidence" value="ECO:0007669"/>
    <property type="project" value="InterPro"/>
</dbReference>
<feature type="binding site" description="axial binding residue" evidence="9">
    <location>
        <position position="48"/>
    </location>
    <ligand>
        <name>heme c</name>
        <dbReference type="ChEBI" id="CHEBI:61717"/>
        <label>1</label>
    </ligand>
    <ligandPart>
        <name>Fe</name>
        <dbReference type="ChEBI" id="CHEBI:18248"/>
    </ligandPart>
</feature>
<comment type="cofactor">
    <cofactor evidence="8">
        <name>heme</name>
        <dbReference type="ChEBI" id="CHEBI:30413"/>
    </cofactor>
    <text evidence="8">Binds 2 heme groups.</text>
</comment>
<dbReference type="GO" id="GO:0009055">
    <property type="term" value="F:electron transfer activity"/>
    <property type="evidence" value="ECO:0007669"/>
    <property type="project" value="InterPro"/>
</dbReference>
<evidence type="ECO:0000256" key="1">
    <source>
        <dbReference type="ARBA" id="ARBA00004418"/>
    </source>
</evidence>
<evidence type="ECO:0000256" key="5">
    <source>
        <dbReference type="ARBA" id="ARBA00022764"/>
    </source>
</evidence>
<dbReference type="InterPro" id="IPR026259">
    <property type="entry name" value="MauG/Cytc_peroxidase"/>
</dbReference>
<evidence type="ECO:0000256" key="9">
    <source>
        <dbReference type="PIRSR" id="PIRSR000294-2"/>
    </source>
</evidence>
<dbReference type="GO" id="GO:0042597">
    <property type="term" value="C:periplasmic space"/>
    <property type="evidence" value="ECO:0007669"/>
    <property type="project" value="UniProtKB-SubCell"/>
</dbReference>
<evidence type="ECO:0000256" key="8">
    <source>
        <dbReference type="PIRSR" id="PIRSR000294-1"/>
    </source>
</evidence>
<organism evidence="12 13">
    <name type="scientific">Helicobacter saguini</name>
    <dbReference type="NCBI Taxonomy" id="1548018"/>
    <lineage>
        <taxon>Bacteria</taxon>
        <taxon>Pseudomonadati</taxon>
        <taxon>Campylobacterota</taxon>
        <taxon>Epsilonproteobacteria</taxon>
        <taxon>Campylobacterales</taxon>
        <taxon>Helicobacteraceae</taxon>
        <taxon>Helicobacter</taxon>
    </lineage>
</organism>
<evidence type="ECO:0000256" key="2">
    <source>
        <dbReference type="ARBA" id="ARBA00022617"/>
    </source>
</evidence>
<feature type="binding site" description="covalent" evidence="8">
    <location>
        <position position="272"/>
    </location>
    <ligand>
        <name>heme c</name>
        <dbReference type="ChEBI" id="CHEBI:61717"/>
        <label>2</label>
    </ligand>
</feature>
<dbReference type="Proteomes" id="UP000029714">
    <property type="component" value="Unassembled WGS sequence"/>
</dbReference>
<feature type="binding site" description="covalent" evidence="8">
    <location>
        <position position="47"/>
    </location>
    <ligand>
        <name>heme c</name>
        <dbReference type="ChEBI" id="CHEBI:61717"/>
        <label>1</label>
    </ligand>
</feature>
<keyword evidence="6" id="KW-0560">Oxidoreductase</keyword>